<reference evidence="11 12" key="1">
    <citation type="submission" date="2021-10" db="EMBL/GenBank/DDBJ databases">
        <authorList>
            <person name="Koch H."/>
        </authorList>
    </citation>
    <scope>NUCLEOTIDE SEQUENCE [LARGE SCALE GENOMIC DNA]</scope>
    <source>
        <strain evidence="11">6680</strain>
    </source>
</reference>
<gene>
    <name evidence="11" type="ORF">NTG6680_1197</name>
</gene>
<dbReference type="Pfam" id="PF26002">
    <property type="entry name" value="Beta-barrel_AprE"/>
    <property type="match status" value="1"/>
</dbReference>
<name>A0ABN8AI96_9PROT</name>
<evidence type="ECO:0000256" key="4">
    <source>
        <dbReference type="ARBA" id="ARBA00022475"/>
    </source>
</evidence>
<evidence type="ECO:0000256" key="1">
    <source>
        <dbReference type="ARBA" id="ARBA00004377"/>
    </source>
</evidence>
<evidence type="ECO:0000313" key="11">
    <source>
        <dbReference type="EMBL" id="CAG9932450.1"/>
    </source>
</evidence>
<evidence type="ECO:0000259" key="10">
    <source>
        <dbReference type="Pfam" id="PF26002"/>
    </source>
</evidence>
<evidence type="ECO:0000256" key="7">
    <source>
        <dbReference type="ARBA" id="ARBA00022989"/>
    </source>
</evidence>
<dbReference type="EMBL" id="OU912926">
    <property type="protein sequence ID" value="CAG9932450.1"/>
    <property type="molecule type" value="Genomic_DNA"/>
</dbReference>
<dbReference type="PANTHER" id="PTHR30386">
    <property type="entry name" value="MEMBRANE FUSION SUBUNIT OF EMRAB-TOLC MULTIDRUG EFFLUX PUMP"/>
    <property type="match status" value="1"/>
</dbReference>
<keyword evidence="6" id="KW-0812">Transmembrane</keyword>
<dbReference type="InterPro" id="IPR058982">
    <property type="entry name" value="Beta-barrel_AprE"/>
</dbReference>
<evidence type="ECO:0000313" key="12">
    <source>
        <dbReference type="Proteomes" id="UP000839052"/>
    </source>
</evidence>
<dbReference type="PRINTS" id="PR01490">
    <property type="entry name" value="RTXTOXIND"/>
</dbReference>
<evidence type="ECO:0000256" key="2">
    <source>
        <dbReference type="ARBA" id="ARBA00009477"/>
    </source>
</evidence>
<keyword evidence="3 9" id="KW-0813">Transport</keyword>
<keyword evidence="12" id="KW-1185">Reference proteome</keyword>
<sequence length="186" mass="20456">MVIIPSAAYDQMTEGNKAAAAYQQDALRSDAHSKLLRLTAPVDGTVQQLDVHTVGGVVSAAKPLMQIVPKETRVEVETFLENKDVGFVQEGHTAEIKIDAFEYTKYGTVTGKVIHVSRDAIADEKKGSIYSTKITLDKATIAVEGKEMPLSAGMSVNLEIKTGERRIIEYVLSPLMRHKRESLNER</sequence>
<protein>
    <recommendedName>
        <fullName evidence="9">Membrane fusion protein (MFP) family protein</fullName>
    </recommendedName>
</protein>
<comment type="subcellular location">
    <subcellularLocation>
        <location evidence="1 9">Cell inner membrane</location>
        <topology evidence="1 9">Single-pass membrane protein</topology>
    </subcellularLocation>
</comment>
<dbReference type="PANTHER" id="PTHR30386:SF27">
    <property type="entry name" value="MEMBRANE FUSION PROTEIN (MFP) FAMILY PROTEIN"/>
    <property type="match status" value="1"/>
</dbReference>
<evidence type="ECO:0000256" key="6">
    <source>
        <dbReference type="ARBA" id="ARBA00022692"/>
    </source>
</evidence>
<keyword evidence="5 9" id="KW-0997">Cell inner membrane</keyword>
<evidence type="ECO:0000256" key="3">
    <source>
        <dbReference type="ARBA" id="ARBA00022448"/>
    </source>
</evidence>
<dbReference type="NCBIfam" id="TIGR01843">
    <property type="entry name" value="type_I_hlyD"/>
    <property type="match status" value="1"/>
</dbReference>
<dbReference type="InterPro" id="IPR010129">
    <property type="entry name" value="T1SS_HlyD"/>
</dbReference>
<accession>A0ABN8AI96</accession>
<keyword evidence="7" id="KW-1133">Transmembrane helix</keyword>
<evidence type="ECO:0000256" key="9">
    <source>
        <dbReference type="RuleBase" id="RU365093"/>
    </source>
</evidence>
<keyword evidence="4 9" id="KW-1003">Cell membrane</keyword>
<comment type="similarity">
    <text evidence="2 9">Belongs to the membrane fusion protein (MFP) (TC 8.A.1) family.</text>
</comment>
<dbReference type="Gene3D" id="2.40.30.170">
    <property type="match status" value="1"/>
</dbReference>
<feature type="domain" description="AprE-like beta-barrel" evidence="10">
    <location>
        <begin position="76"/>
        <end position="163"/>
    </location>
</feature>
<keyword evidence="8" id="KW-0472">Membrane</keyword>
<dbReference type="InterPro" id="IPR050739">
    <property type="entry name" value="MFP"/>
</dbReference>
<organism evidence="11 12">
    <name type="scientific">Candidatus Nitrotoga arctica</name>
    <dbReference type="NCBI Taxonomy" id="453162"/>
    <lineage>
        <taxon>Bacteria</taxon>
        <taxon>Pseudomonadati</taxon>
        <taxon>Pseudomonadota</taxon>
        <taxon>Betaproteobacteria</taxon>
        <taxon>Nitrosomonadales</taxon>
        <taxon>Gallionellaceae</taxon>
        <taxon>Candidatus Nitrotoga</taxon>
    </lineage>
</organism>
<dbReference type="Proteomes" id="UP000839052">
    <property type="component" value="Chromosome"/>
</dbReference>
<evidence type="ECO:0000256" key="5">
    <source>
        <dbReference type="ARBA" id="ARBA00022519"/>
    </source>
</evidence>
<evidence type="ECO:0000256" key="8">
    <source>
        <dbReference type="ARBA" id="ARBA00023136"/>
    </source>
</evidence>
<proteinExistence type="inferred from homology"/>